<feature type="region of interest" description="Disordered" evidence="1">
    <location>
        <begin position="1"/>
        <end position="134"/>
    </location>
</feature>
<name>A0AAN7AWP7_9PEZI</name>
<reference evidence="2" key="2">
    <citation type="submission" date="2023-05" db="EMBL/GenBank/DDBJ databases">
        <authorList>
            <consortium name="Lawrence Berkeley National Laboratory"/>
            <person name="Steindorff A."/>
            <person name="Hensen N."/>
            <person name="Bonometti L."/>
            <person name="Westerberg I."/>
            <person name="Brannstrom I.O."/>
            <person name="Guillou S."/>
            <person name="Cros-Aarteil S."/>
            <person name="Calhoun S."/>
            <person name="Haridas S."/>
            <person name="Kuo A."/>
            <person name="Mondo S."/>
            <person name="Pangilinan J."/>
            <person name="Riley R."/>
            <person name="Labutti K."/>
            <person name="Andreopoulos B."/>
            <person name="Lipzen A."/>
            <person name="Chen C."/>
            <person name="Yanf M."/>
            <person name="Daum C."/>
            <person name="Ng V."/>
            <person name="Clum A."/>
            <person name="Ohm R."/>
            <person name="Martin F."/>
            <person name="Silar P."/>
            <person name="Natvig D."/>
            <person name="Lalanne C."/>
            <person name="Gautier V."/>
            <person name="Ament-Velasquez S.L."/>
            <person name="Kruys A."/>
            <person name="Hutchinson M.I."/>
            <person name="Powell A.J."/>
            <person name="Barry K."/>
            <person name="Miller A.N."/>
            <person name="Grigoriev I.V."/>
            <person name="Debuchy R."/>
            <person name="Gladieux P."/>
            <person name="Thoren M.H."/>
            <person name="Johannesson H."/>
        </authorList>
    </citation>
    <scope>NUCLEOTIDE SEQUENCE</scope>
    <source>
        <strain evidence="2">CBS 315.58</strain>
    </source>
</reference>
<sequence>MSSSDRMATDRTLTHVSTSTSTAEGHTSLEMNMPDQSTGRGSWLSGPISSAPLPLSAPVTPPPELEHETDNQAMSGIGCLFPRMLPSRPSSLTVGSESNREAPSTPSHASDVNSENELDEAKPIRDDLLETPRTVTTFQTPTLAVPMIGTQFGQMPPLTPDETPTRAANKRAPSPPSAPRPKRARHTAIDDSEDEGYSEAQYQEPTAGPPLQHIQQLTIDLAGTAGLAINPSHNAASESAVLQIEPHNSDQAMPEHYSAYRYFALAIEWFTEEEILEQLSVMLDVYRAFHLDPDMAEEPRARDQGAANKARQTFEAIFQHQLRSDDDKAFLLEEEEEDVLNVFATWIREMKMASDECCEAFEDVPGCVQRFAELSAAPFIRRLVLFGEPMDIDLVVDNLQVAVLPAYQDDGTIEWEFEMFSHEFEQLSIN</sequence>
<accession>A0AAN7AWP7</accession>
<protein>
    <submittedName>
        <fullName evidence="2">Uncharacterized protein</fullName>
    </submittedName>
</protein>
<proteinExistence type="predicted"/>
<gene>
    <name evidence="2" type="ORF">QBC40DRAFT_327024</name>
</gene>
<keyword evidence="3" id="KW-1185">Reference proteome</keyword>
<feature type="compositionally biased region" description="Basic and acidic residues" evidence="1">
    <location>
        <begin position="119"/>
        <end position="130"/>
    </location>
</feature>
<evidence type="ECO:0000313" key="3">
    <source>
        <dbReference type="Proteomes" id="UP001303160"/>
    </source>
</evidence>
<feature type="region of interest" description="Disordered" evidence="1">
    <location>
        <begin position="148"/>
        <end position="207"/>
    </location>
</feature>
<dbReference type="AlphaFoldDB" id="A0AAN7AWP7"/>
<feature type="compositionally biased region" description="Low complexity" evidence="1">
    <location>
        <begin position="44"/>
        <end position="58"/>
    </location>
</feature>
<organism evidence="2 3">
    <name type="scientific">Triangularia verruculosa</name>
    <dbReference type="NCBI Taxonomy" id="2587418"/>
    <lineage>
        <taxon>Eukaryota</taxon>
        <taxon>Fungi</taxon>
        <taxon>Dikarya</taxon>
        <taxon>Ascomycota</taxon>
        <taxon>Pezizomycotina</taxon>
        <taxon>Sordariomycetes</taxon>
        <taxon>Sordariomycetidae</taxon>
        <taxon>Sordariales</taxon>
        <taxon>Podosporaceae</taxon>
        <taxon>Triangularia</taxon>
    </lineage>
</organism>
<evidence type="ECO:0000313" key="2">
    <source>
        <dbReference type="EMBL" id="KAK4200185.1"/>
    </source>
</evidence>
<feature type="compositionally biased region" description="Polar residues" evidence="1">
    <location>
        <begin position="14"/>
        <end position="25"/>
    </location>
</feature>
<evidence type="ECO:0000256" key="1">
    <source>
        <dbReference type="SAM" id="MobiDB-lite"/>
    </source>
</evidence>
<feature type="compositionally biased region" description="Polar residues" evidence="1">
    <location>
        <begin position="88"/>
        <end position="115"/>
    </location>
</feature>
<dbReference type="EMBL" id="MU863922">
    <property type="protein sequence ID" value="KAK4200185.1"/>
    <property type="molecule type" value="Genomic_DNA"/>
</dbReference>
<comment type="caution">
    <text evidence="2">The sequence shown here is derived from an EMBL/GenBank/DDBJ whole genome shotgun (WGS) entry which is preliminary data.</text>
</comment>
<reference evidence="2" key="1">
    <citation type="journal article" date="2023" name="Mol. Phylogenet. Evol.">
        <title>Genome-scale phylogeny and comparative genomics of the fungal order Sordariales.</title>
        <authorList>
            <person name="Hensen N."/>
            <person name="Bonometti L."/>
            <person name="Westerberg I."/>
            <person name="Brannstrom I.O."/>
            <person name="Guillou S."/>
            <person name="Cros-Aarteil S."/>
            <person name="Calhoun S."/>
            <person name="Haridas S."/>
            <person name="Kuo A."/>
            <person name="Mondo S."/>
            <person name="Pangilinan J."/>
            <person name="Riley R."/>
            <person name="LaButti K."/>
            <person name="Andreopoulos B."/>
            <person name="Lipzen A."/>
            <person name="Chen C."/>
            <person name="Yan M."/>
            <person name="Daum C."/>
            <person name="Ng V."/>
            <person name="Clum A."/>
            <person name="Steindorff A."/>
            <person name="Ohm R.A."/>
            <person name="Martin F."/>
            <person name="Silar P."/>
            <person name="Natvig D.O."/>
            <person name="Lalanne C."/>
            <person name="Gautier V."/>
            <person name="Ament-Velasquez S.L."/>
            <person name="Kruys A."/>
            <person name="Hutchinson M.I."/>
            <person name="Powell A.J."/>
            <person name="Barry K."/>
            <person name="Miller A.N."/>
            <person name="Grigoriev I.V."/>
            <person name="Debuchy R."/>
            <person name="Gladieux P."/>
            <person name="Hiltunen Thoren M."/>
            <person name="Johannesson H."/>
        </authorList>
    </citation>
    <scope>NUCLEOTIDE SEQUENCE</scope>
    <source>
        <strain evidence="2">CBS 315.58</strain>
    </source>
</reference>
<dbReference type="Proteomes" id="UP001303160">
    <property type="component" value="Unassembled WGS sequence"/>
</dbReference>